<dbReference type="PROSITE" id="PS50090">
    <property type="entry name" value="MYB_LIKE"/>
    <property type="match status" value="2"/>
</dbReference>
<keyword evidence="4" id="KW-1185">Reference proteome</keyword>
<feature type="domain" description="HTH myb-type" evidence="2">
    <location>
        <begin position="102"/>
        <end position="156"/>
    </location>
</feature>
<feature type="domain" description="Myb-like" evidence="1">
    <location>
        <begin position="47"/>
        <end position="101"/>
    </location>
</feature>
<dbReference type="GO" id="GO:0000978">
    <property type="term" value="F:RNA polymerase II cis-regulatory region sequence-specific DNA binding"/>
    <property type="evidence" value="ECO:0007669"/>
    <property type="project" value="TreeGrafter"/>
</dbReference>
<sequence length="211" mass="24461">MDKKIAPYMLEGEIWMVPCFSNKEGNTFQPIINPLDQSSEFLNLNLRQTWTAEEDQALENLIKLQGTKAWAQIAKELNNIFHEKKGFRKGKQCRERFFNHINPKLKKGDWTIEEDMFILEMQSANGNKWSEISKSLPGRNENQVKNRWKSLINKKKCEKKTESPIHASVSPATTFISYKVDPGFSSLAEIIQAQYYSQANEATPPFHLYFP</sequence>
<dbReference type="CDD" id="cd00167">
    <property type="entry name" value="SANT"/>
    <property type="match status" value="2"/>
</dbReference>
<protein>
    <recommendedName>
        <fullName evidence="5">Myb-like DNA-binding domain containing protein</fullName>
    </recommendedName>
</protein>
<proteinExistence type="predicted"/>
<dbReference type="OrthoDB" id="2143914at2759"/>
<dbReference type="InterPro" id="IPR017930">
    <property type="entry name" value="Myb_dom"/>
</dbReference>
<dbReference type="Pfam" id="PF13921">
    <property type="entry name" value="Myb_DNA-bind_6"/>
    <property type="match status" value="1"/>
</dbReference>
<dbReference type="InterPro" id="IPR009057">
    <property type="entry name" value="Homeodomain-like_sf"/>
</dbReference>
<dbReference type="GO" id="GO:0005634">
    <property type="term" value="C:nucleus"/>
    <property type="evidence" value="ECO:0007669"/>
    <property type="project" value="TreeGrafter"/>
</dbReference>
<evidence type="ECO:0008006" key="5">
    <source>
        <dbReference type="Google" id="ProtNLM"/>
    </source>
</evidence>
<feature type="domain" description="HTH myb-type" evidence="2">
    <location>
        <begin position="47"/>
        <end position="101"/>
    </location>
</feature>
<organism evidence="3 4">
    <name type="scientific">Stentor coeruleus</name>
    <dbReference type="NCBI Taxonomy" id="5963"/>
    <lineage>
        <taxon>Eukaryota</taxon>
        <taxon>Sar</taxon>
        <taxon>Alveolata</taxon>
        <taxon>Ciliophora</taxon>
        <taxon>Postciliodesmatophora</taxon>
        <taxon>Heterotrichea</taxon>
        <taxon>Heterotrichida</taxon>
        <taxon>Stentoridae</taxon>
        <taxon>Stentor</taxon>
    </lineage>
</organism>
<evidence type="ECO:0000259" key="2">
    <source>
        <dbReference type="PROSITE" id="PS51294"/>
    </source>
</evidence>
<dbReference type="InterPro" id="IPR001005">
    <property type="entry name" value="SANT/Myb"/>
</dbReference>
<dbReference type="Proteomes" id="UP000187209">
    <property type="component" value="Unassembled WGS sequence"/>
</dbReference>
<comment type="caution">
    <text evidence="3">The sequence shown here is derived from an EMBL/GenBank/DDBJ whole genome shotgun (WGS) entry which is preliminary data.</text>
</comment>
<evidence type="ECO:0000313" key="3">
    <source>
        <dbReference type="EMBL" id="OMJ90078.1"/>
    </source>
</evidence>
<dbReference type="AlphaFoldDB" id="A0A1R2CM36"/>
<dbReference type="EMBL" id="MPUH01000111">
    <property type="protein sequence ID" value="OMJ90078.1"/>
    <property type="molecule type" value="Genomic_DNA"/>
</dbReference>
<dbReference type="InterPro" id="IPR050560">
    <property type="entry name" value="MYB_TF"/>
</dbReference>
<dbReference type="PANTHER" id="PTHR45614">
    <property type="entry name" value="MYB PROTEIN-RELATED"/>
    <property type="match status" value="1"/>
</dbReference>
<reference evidence="3 4" key="1">
    <citation type="submission" date="2016-11" db="EMBL/GenBank/DDBJ databases">
        <title>The macronuclear genome of Stentor coeruleus: a giant cell with tiny introns.</title>
        <authorList>
            <person name="Slabodnick M."/>
            <person name="Ruby J.G."/>
            <person name="Reiff S.B."/>
            <person name="Swart E.C."/>
            <person name="Gosai S."/>
            <person name="Prabakaran S."/>
            <person name="Witkowska E."/>
            <person name="Larue G.E."/>
            <person name="Fisher S."/>
            <person name="Freeman R.M."/>
            <person name="Gunawardena J."/>
            <person name="Chu W."/>
            <person name="Stover N.A."/>
            <person name="Gregory B.D."/>
            <person name="Nowacki M."/>
            <person name="Derisi J."/>
            <person name="Roy S.W."/>
            <person name="Marshall W.F."/>
            <person name="Sood P."/>
        </authorList>
    </citation>
    <scope>NUCLEOTIDE SEQUENCE [LARGE SCALE GENOMIC DNA]</scope>
    <source>
        <strain evidence="3">WM001</strain>
    </source>
</reference>
<feature type="domain" description="Myb-like" evidence="1">
    <location>
        <begin position="102"/>
        <end position="152"/>
    </location>
</feature>
<name>A0A1R2CM36_9CILI</name>
<dbReference type="Gene3D" id="1.10.10.60">
    <property type="entry name" value="Homeodomain-like"/>
    <property type="match status" value="2"/>
</dbReference>
<dbReference type="SMART" id="SM00717">
    <property type="entry name" value="SANT"/>
    <property type="match status" value="2"/>
</dbReference>
<evidence type="ECO:0000313" key="4">
    <source>
        <dbReference type="Proteomes" id="UP000187209"/>
    </source>
</evidence>
<accession>A0A1R2CM36</accession>
<evidence type="ECO:0000259" key="1">
    <source>
        <dbReference type="PROSITE" id="PS50090"/>
    </source>
</evidence>
<dbReference type="PROSITE" id="PS51294">
    <property type="entry name" value="HTH_MYB"/>
    <property type="match status" value="2"/>
</dbReference>
<gene>
    <name evidence="3" type="ORF">SteCoe_7663</name>
</gene>
<dbReference type="SUPFAM" id="SSF46689">
    <property type="entry name" value="Homeodomain-like"/>
    <property type="match status" value="1"/>
</dbReference>
<dbReference type="GO" id="GO:0000981">
    <property type="term" value="F:DNA-binding transcription factor activity, RNA polymerase II-specific"/>
    <property type="evidence" value="ECO:0007669"/>
    <property type="project" value="TreeGrafter"/>
</dbReference>
<dbReference type="PANTHER" id="PTHR45614:SF274">
    <property type="entry name" value="MYB-LIKE DNA-BINDING PROTEIN"/>
    <property type="match status" value="1"/>
</dbReference>